<dbReference type="InterPro" id="IPR028098">
    <property type="entry name" value="Glyco_trans_4-like_N"/>
</dbReference>
<dbReference type="CDD" id="cd03811">
    <property type="entry name" value="GT4_GT28_WabH-like"/>
    <property type="match status" value="1"/>
</dbReference>
<evidence type="ECO:0000259" key="4">
    <source>
        <dbReference type="Pfam" id="PF13439"/>
    </source>
</evidence>
<organism evidence="5 6">
    <name type="scientific">Candidatus Methylomirabilis lanthanidiphila</name>
    <dbReference type="NCBI Taxonomy" id="2211376"/>
    <lineage>
        <taxon>Bacteria</taxon>
        <taxon>Candidatus Methylomirabilota</taxon>
        <taxon>Candidatus Methylomirabilia</taxon>
        <taxon>Candidatus Methylomirabilales</taxon>
        <taxon>Candidatus Methylomirabilaceae</taxon>
        <taxon>Candidatus Methylomirabilis</taxon>
    </lineage>
</organism>
<gene>
    <name evidence="5" type="ORF">MELA_01706</name>
</gene>
<dbReference type="Proteomes" id="UP000334340">
    <property type="component" value="Unassembled WGS sequence"/>
</dbReference>
<protein>
    <submittedName>
        <fullName evidence="5">Glycosyl transferase, group 1</fullName>
    </submittedName>
</protein>
<evidence type="ECO:0000313" key="5">
    <source>
        <dbReference type="EMBL" id="VUZ85323.1"/>
    </source>
</evidence>
<accession>A0A564ZJH8</accession>
<name>A0A564ZJH8_9BACT</name>
<dbReference type="PANTHER" id="PTHR12526:SF510">
    <property type="entry name" value="D-INOSITOL 3-PHOSPHATE GLYCOSYLTRANSFERASE"/>
    <property type="match status" value="1"/>
</dbReference>
<dbReference type="AlphaFoldDB" id="A0A564ZJH8"/>
<reference evidence="5 6" key="1">
    <citation type="submission" date="2019-07" db="EMBL/GenBank/DDBJ databases">
        <authorList>
            <person name="Cremers G."/>
        </authorList>
    </citation>
    <scope>NUCLEOTIDE SEQUENCE [LARGE SCALE GENOMIC DNA]</scope>
</reference>
<dbReference type="GO" id="GO:0016757">
    <property type="term" value="F:glycosyltransferase activity"/>
    <property type="evidence" value="ECO:0007669"/>
    <property type="project" value="UniProtKB-KW"/>
</dbReference>
<feature type="domain" description="Glycosyl transferase family 1" evidence="3">
    <location>
        <begin position="230"/>
        <end position="386"/>
    </location>
</feature>
<proteinExistence type="predicted"/>
<feature type="domain" description="Glycosyltransferase subfamily 4-like N-terminal" evidence="4">
    <location>
        <begin position="40"/>
        <end position="213"/>
    </location>
</feature>
<sequence length="405" mass="44417">MVDAVMVDCTAKHPGEVGGSVAPPAAKGAIALFLSDLSGGGSKQRALTLADAFAANGYRVDIVVVRPEGQLRSKLPNRVRLVPLQFWLARLSVVRNTERRQLWANIPALVRYLRCERPDVLLATGNYVNFAAVWACRLARTGTRLVLRASNHLSQSAWNPNRKTRPLRPVFARLLYPWADAIIAVSEDVARDLARVTGIPRERIAVIPNPVVTGELEEKARSPLDHPWFRPDQPPVVLGVGRLVSQKDFPTLLRAFARLRVRRPIRLMILGEGKVRTQLASLAQQLGISENTSFPGYMDNPYPYMVRSAVCVLSSAWEGLPGVLIEAMACGCPVVSTDCPGGAAEILQGGVYGPLVPVGDDTALAMAIESVLDSPPEREHLQKRARYYSADRAVEQYLEILLPED</sequence>
<dbReference type="EMBL" id="CABIKM010000026">
    <property type="protein sequence ID" value="VUZ85323.1"/>
    <property type="molecule type" value="Genomic_DNA"/>
</dbReference>
<evidence type="ECO:0000256" key="2">
    <source>
        <dbReference type="ARBA" id="ARBA00022679"/>
    </source>
</evidence>
<dbReference type="PANTHER" id="PTHR12526">
    <property type="entry name" value="GLYCOSYLTRANSFERASE"/>
    <property type="match status" value="1"/>
</dbReference>
<dbReference type="Gene3D" id="3.40.50.2000">
    <property type="entry name" value="Glycogen Phosphorylase B"/>
    <property type="match status" value="2"/>
</dbReference>
<evidence type="ECO:0000256" key="1">
    <source>
        <dbReference type="ARBA" id="ARBA00022676"/>
    </source>
</evidence>
<keyword evidence="6" id="KW-1185">Reference proteome</keyword>
<dbReference type="SUPFAM" id="SSF53756">
    <property type="entry name" value="UDP-Glycosyltransferase/glycogen phosphorylase"/>
    <property type="match status" value="1"/>
</dbReference>
<evidence type="ECO:0000313" key="6">
    <source>
        <dbReference type="Proteomes" id="UP000334340"/>
    </source>
</evidence>
<dbReference type="InterPro" id="IPR001296">
    <property type="entry name" value="Glyco_trans_1"/>
</dbReference>
<dbReference type="Pfam" id="PF00534">
    <property type="entry name" value="Glycos_transf_1"/>
    <property type="match status" value="1"/>
</dbReference>
<keyword evidence="2 5" id="KW-0808">Transferase</keyword>
<keyword evidence="1" id="KW-0328">Glycosyltransferase</keyword>
<dbReference type="Pfam" id="PF13439">
    <property type="entry name" value="Glyco_transf_4"/>
    <property type="match status" value="1"/>
</dbReference>
<evidence type="ECO:0000259" key="3">
    <source>
        <dbReference type="Pfam" id="PF00534"/>
    </source>
</evidence>